<dbReference type="PANTHER" id="PTHR21198">
    <property type="entry name" value="GLUTAMATE RACEMASE"/>
    <property type="match status" value="1"/>
</dbReference>
<feature type="binding site" evidence="7">
    <location>
        <begin position="199"/>
        <end position="200"/>
    </location>
    <ligand>
        <name>substrate</name>
    </ligand>
</feature>
<feature type="active site" description="Proton donor/acceptor" evidence="7">
    <location>
        <position position="198"/>
    </location>
</feature>
<proteinExistence type="inferred from homology"/>
<dbReference type="GO" id="GO:0009252">
    <property type="term" value="P:peptidoglycan biosynthetic process"/>
    <property type="evidence" value="ECO:0007669"/>
    <property type="project" value="UniProtKB-UniRule"/>
</dbReference>
<dbReference type="RefSeq" id="WP_262433472.1">
    <property type="nucleotide sequence ID" value="NZ_JACRTF010000001.1"/>
</dbReference>
<dbReference type="SUPFAM" id="SSF53681">
    <property type="entry name" value="Aspartate/glutamate racemase"/>
    <property type="match status" value="2"/>
</dbReference>
<evidence type="ECO:0000256" key="7">
    <source>
        <dbReference type="HAMAP-Rule" id="MF_00258"/>
    </source>
</evidence>
<evidence type="ECO:0000256" key="3">
    <source>
        <dbReference type="ARBA" id="ARBA00022960"/>
    </source>
</evidence>
<keyword evidence="3 7" id="KW-0133">Cell shape</keyword>
<dbReference type="InterPro" id="IPR018187">
    <property type="entry name" value="Asp/Glu_racemase_AS_1"/>
</dbReference>
<dbReference type="EMBL" id="JACRTF010000001">
    <property type="protein sequence ID" value="MBC8592257.1"/>
    <property type="molecule type" value="Genomic_DNA"/>
</dbReference>
<reference evidence="8" key="1">
    <citation type="submission" date="2020-08" db="EMBL/GenBank/DDBJ databases">
        <title>Genome public.</title>
        <authorList>
            <person name="Liu C."/>
            <person name="Sun Q."/>
        </authorList>
    </citation>
    <scope>NUCLEOTIDE SEQUENCE</scope>
    <source>
        <strain evidence="8">N12</strain>
    </source>
</reference>
<dbReference type="InterPro" id="IPR033134">
    <property type="entry name" value="Asp/Glu_racemase_AS_2"/>
</dbReference>
<comment type="function">
    <text evidence="7">Provides the (R)-glutamate required for cell wall biosynthesis.</text>
</comment>
<dbReference type="FunFam" id="3.40.50.1860:FF:000001">
    <property type="entry name" value="Glutamate racemase"/>
    <property type="match status" value="1"/>
</dbReference>
<dbReference type="GO" id="GO:0008881">
    <property type="term" value="F:glutamate racemase activity"/>
    <property type="evidence" value="ECO:0007669"/>
    <property type="project" value="UniProtKB-UniRule"/>
</dbReference>
<keyword evidence="9" id="KW-1185">Reference proteome</keyword>
<evidence type="ECO:0000256" key="4">
    <source>
        <dbReference type="ARBA" id="ARBA00022984"/>
    </source>
</evidence>
<evidence type="ECO:0000256" key="6">
    <source>
        <dbReference type="ARBA" id="ARBA00023316"/>
    </source>
</evidence>
<comment type="caution">
    <text evidence="8">The sequence shown here is derived from an EMBL/GenBank/DDBJ whole genome shotgun (WGS) entry which is preliminary data.</text>
</comment>
<feature type="active site" description="Proton donor/acceptor" evidence="7">
    <location>
        <position position="79"/>
    </location>
</feature>
<organism evidence="8 9">
    <name type="scientific">Jilunia laotingensis</name>
    <dbReference type="NCBI Taxonomy" id="2763675"/>
    <lineage>
        <taxon>Bacteria</taxon>
        <taxon>Pseudomonadati</taxon>
        <taxon>Bacteroidota</taxon>
        <taxon>Bacteroidia</taxon>
        <taxon>Bacteroidales</taxon>
        <taxon>Bacteroidaceae</taxon>
        <taxon>Jilunia</taxon>
    </lineage>
</organism>
<dbReference type="InterPro" id="IPR015942">
    <property type="entry name" value="Asp/Glu/hydantoin_racemase"/>
</dbReference>
<comment type="pathway">
    <text evidence="7">Cell wall biogenesis; peptidoglycan biosynthesis.</text>
</comment>
<dbReference type="GO" id="GO:0071555">
    <property type="term" value="P:cell wall organization"/>
    <property type="evidence" value="ECO:0007669"/>
    <property type="project" value="UniProtKB-KW"/>
</dbReference>
<comment type="catalytic activity">
    <reaction evidence="1 7">
        <text>L-glutamate = D-glutamate</text>
        <dbReference type="Rhea" id="RHEA:12813"/>
        <dbReference type="ChEBI" id="CHEBI:29985"/>
        <dbReference type="ChEBI" id="CHEBI:29986"/>
        <dbReference type="EC" id="5.1.1.3"/>
    </reaction>
</comment>
<dbReference type="PANTHER" id="PTHR21198:SF2">
    <property type="entry name" value="GLUTAMATE RACEMASE"/>
    <property type="match status" value="1"/>
</dbReference>
<dbReference type="Pfam" id="PF01177">
    <property type="entry name" value="Asp_Glu_race"/>
    <property type="match status" value="1"/>
</dbReference>
<accession>A0A926IIY3</accession>
<sequence length="280" mass="31356">MKQNLPLLPGPIGVFDSGYGGLTILSKIREVLPQYDYIYLGDNARNPYGTRSFEIVYEFTLQAVNKLFEMGCHLVILACNTASAKALRTIQINDLPHLDPQRRVLGVIRPTVECIGNLTGSRHVGVLATAGTIKSESYPLEIHKLFPDITVSGEACPMWVPLVEYNEADSRGADYFIQKHINALLCKDPKIDTIVLGCTHYPLLLPKIKQFMPDGINIVSQGEYVANSLKDYLYRHPEMDSRCTKKGKCHFYTTEAEEKFTESASAFLEETISVQHISLE</sequence>
<keyword evidence="4 7" id="KW-0573">Peptidoglycan synthesis</keyword>
<dbReference type="InterPro" id="IPR004391">
    <property type="entry name" value="Glu_race"/>
</dbReference>
<dbReference type="AlphaFoldDB" id="A0A926IIY3"/>
<evidence type="ECO:0000313" key="8">
    <source>
        <dbReference type="EMBL" id="MBC8592257.1"/>
    </source>
</evidence>
<dbReference type="PROSITE" id="PS00924">
    <property type="entry name" value="ASP_GLU_RACEMASE_2"/>
    <property type="match status" value="1"/>
</dbReference>
<keyword evidence="5 7" id="KW-0413">Isomerase</keyword>
<gene>
    <name evidence="7 8" type="primary">murI</name>
    <name evidence="8" type="ORF">H8744_03185</name>
</gene>
<evidence type="ECO:0000256" key="1">
    <source>
        <dbReference type="ARBA" id="ARBA00001602"/>
    </source>
</evidence>
<feature type="binding site" evidence="7">
    <location>
        <begin position="80"/>
        <end position="81"/>
    </location>
    <ligand>
        <name>substrate</name>
    </ligand>
</feature>
<dbReference type="NCBIfam" id="TIGR00067">
    <property type="entry name" value="glut_race"/>
    <property type="match status" value="1"/>
</dbReference>
<dbReference type="PROSITE" id="PS00923">
    <property type="entry name" value="ASP_GLU_RACEMASE_1"/>
    <property type="match status" value="1"/>
</dbReference>
<protein>
    <recommendedName>
        <fullName evidence="2 7">Glutamate racemase</fullName>
        <ecNumber evidence="2 7">5.1.1.3</ecNumber>
    </recommendedName>
</protein>
<dbReference type="HAMAP" id="MF_00258">
    <property type="entry name" value="Glu_racemase"/>
    <property type="match status" value="1"/>
</dbReference>
<evidence type="ECO:0000313" key="9">
    <source>
        <dbReference type="Proteomes" id="UP000651085"/>
    </source>
</evidence>
<dbReference type="Gene3D" id="3.40.50.1860">
    <property type="match status" value="2"/>
</dbReference>
<feature type="binding site" evidence="7">
    <location>
        <begin position="48"/>
        <end position="49"/>
    </location>
    <ligand>
        <name>substrate</name>
    </ligand>
</feature>
<feature type="binding site" evidence="7">
    <location>
        <begin position="16"/>
        <end position="17"/>
    </location>
    <ligand>
        <name>substrate</name>
    </ligand>
</feature>
<dbReference type="EC" id="5.1.1.3" evidence="2 7"/>
<dbReference type="Proteomes" id="UP000651085">
    <property type="component" value="Unassembled WGS sequence"/>
</dbReference>
<evidence type="ECO:0000256" key="5">
    <source>
        <dbReference type="ARBA" id="ARBA00023235"/>
    </source>
</evidence>
<name>A0A926IIY3_9BACT</name>
<dbReference type="InterPro" id="IPR001920">
    <property type="entry name" value="Asp/Glu_race"/>
</dbReference>
<evidence type="ECO:0000256" key="2">
    <source>
        <dbReference type="ARBA" id="ARBA00013090"/>
    </source>
</evidence>
<comment type="similarity">
    <text evidence="7">Belongs to the aspartate/glutamate racemases family.</text>
</comment>
<dbReference type="GO" id="GO:0008360">
    <property type="term" value="P:regulation of cell shape"/>
    <property type="evidence" value="ECO:0007669"/>
    <property type="project" value="UniProtKB-KW"/>
</dbReference>
<keyword evidence="6 7" id="KW-0961">Cell wall biogenesis/degradation</keyword>